<dbReference type="AlphaFoldDB" id="A0A4D6LE31"/>
<accession>A0A4D6LE31</accession>
<dbReference type="Pfam" id="PF04195">
    <property type="entry name" value="Transposase_28"/>
    <property type="match status" value="1"/>
</dbReference>
<gene>
    <name evidence="2" type="ORF">DEO72_LG3g1390</name>
</gene>
<sequence>MGIVSLERVNAIDRVCHGQKGATEKFFYMYVCHFSQLHMRLPLDDFTMVVFRALNVAPTQLHPNSWAYMQAFRVLCQSIYLQPSPHAFLYFYDTRPLQRTTWLSLTGSPSRYKNMGTNELSVVDKEVLMKFTDKLPIKGLVRVYNSVHQIIDIEGHMAQSKKKNLAFFQALRKEMAAKAKTAGNIDVPNLQESLVEVHVHGGTKRKAELPARPDKGKDVKKVRVALLEAGLIQSSILLTVWRQIIS</sequence>
<reference evidence="2 3" key="1">
    <citation type="submission" date="2019-04" db="EMBL/GenBank/DDBJ databases">
        <title>An improved genome assembly and genetic linkage map for asparagus bean, Vigna unguiculata ssp. sesquipedialis.</title>
        <authorList>
            <person name="Xia Q."/>
            <person name="Zhang R."/>
            <person name="Dong Y."/>
        </authorList>
    </citation>
    <scope>NUCLEOTIDE SEQUENCE [LARGE SCALE GENOMIC DNA]</scope>
    <source>
        <tissue evidence="2">Leaf</tissue>
    </source>
</reference>
<evidence type="ECO:0000313" key="3">
    <source>
        <dbReference type="Proteomes" id="UP000501690"/>
    </source>
</evidence>
<dbReference type="Proteomes" id="UP000501690">
    <property type="component" value="Linkage Group LG3"/>
</dbReference>
<evidence type="ECO:0000259" key="1">
    <source>
        <dbReference type="Pfam" id="PF04195"/>
    </source>
</evidence>
<proteinExistence type="predicted"/>
<evidence type="ECO:0000313" key="2">
    <source>
        <dbReference type="EMBL" id="QCD86862.1"/>
    </source>
</evidence>
<feature type="domain" description="Transposase (putative) gypsy type" evidence="1">
    <location>
        <begin position="33"/>
        <end position="95"/>
    </location>
</feature>
<protein>
    <recommendedName>
        <fullName evidence="1">Transposase (putative) gypsy type domain-containing protein</fullName>
    </recommendedName>
</protein>
<keyword evidence="3" id="KW-1185">Reference proteome</keyword>
<dbReference type="EMBL" id="CP039347">
    <property type="protein sequence ID" value="QCD86862.1"/>
    <property type="molecule type" value="Genomic_DNA"/>
</dbReference>
<name>A0A4D6LE31_VIGUN</name>
<organism evidence="2 3">
    <name type="scientific">Vigna unguiculata</name>
    <name type="common">Cowpea</name>
    <dbReference type="NCBI Taxonomy" id="3917"/>
    <lineage>
        <taxon>Eukaryota</taxon>
        <taxon>Viridiplantae</taxon>
        <taxon>Streptophyta</taxon>
        <taxon>Embryophyta</taxon>
        <taxon>Tracheophyta</taxon>
        <taxon>Spermatophyta</taxon>
        <taxon>Magnoliopsida</taxon>
        <taxon>eudicotyledons</taxon>
        <taxon>Gunneridae</taxon>
        <taxon>Pentapetalae</taxon>
        <taxon>rosids</taxon>
        <taxon>fabids</taxon>
        <taxon>Fabales</taxon>
        <taxon>Fabaceae</taxon>
        <taxon>Papilionoideae</taxon>
        <taxon>50 kb inversion clade</taxon>
        <taxon>NPAAA clade</taxon>
        <taxon>indigoferoid/millettioid clade</taxon>
        <taxon>Phaseoleae</taxon>
        <taxon>Vigna</taxon>
    </lineage>
</organism>
<dbReference type="InterPro" id="IPR007321">
    <property type="entry name" value="Transposase_28"/>
</dbReference>